<reference evidence="2" key="1">
    <citation type="submission" date="2017-02" db="UniProtKB">
        <authorList>
            <consortium name="WormBaseParasite"/>
        </authorList>
    </citation>
    <scope>IDENTIFICATION</scope>
</reference>
<sequence>LFFSLSDHLLTLRYHTIWAIRAQKLDRVDNDAFLSTCVIFYFYFILK</sequence>
<organism evidence="1 2">
    <name type="scientific">Ascaris lumbricoides</name>
    <name type="common">Giant roundworm</name>
    <dbReference type="NCBI Taxonomy" id="6252"/>
    <lineage>
        <taxon>Eukaryota</taxon>
        <taxon>Metazoa</taxon>
        <taxon>Ecdysozoa</taxon>
        <taxon>Nematoda</taxon>
        <taxon>Chromadorea</taxon>
        <taxon>Rhabditida</taxon>
        <taxon>Spirurina</taxon>
        <taxon>Ascaridomorpha</taxon>
        <taxon>Ascaridoidea</taxon>
        <taxon>Ascarididae</taxon>
        <taxon>Ascaris</taxon>
    </lineage>
</organism>
<dbReference type="Proteomes" id="UP000036681">
    <property type="component" value="Unplaced"/>
</dbReference>
<keyword evidence="1" id="KW-1185">Reference proteome</keyword>
<dbReference type="AlphaFoldDB" id="A0A0M3HJK1"/>
<proteinExistence type="predicted"/>
<dbReference type="WBParaSite" id="ALUE_0000169601-mRNA-1">
    <property type="protein sequence ID" value="ALUE_0000169601-mRNA-1"/>
    <property type="gene ID" value="ALUE_0000169601"/>
</dbReference>
<evidence type="ECO:0000313" key="1">
    <source>
        <dbReference type="Proteomes" id="UP000036681"/>
    </source>
</evidence>
<evidence type="ECO:0000313" key="2">
    <source>
        <dbReference type="WBParaSite" id="ALUE_0000169601-mRNA-1"/>
    </source>
</evidence>
<protein>
    <submittedName>
        <fullName evidence="2">EXS domain-containing protein</fullName>
    </submittedName>
</protein>
<accession>A0A0M3HJK1</accession>
<name>A0A0M3HJK1_ASCLU</name>